<dbReference type="KEGG" id="mcoo:MCOO_16360"/>
<accession>A0A7I7KVK6</accession>
<comment type="catalytic activity">
    <reaction evidence="3">
        <text>oxidized coenzyme F420-(gamma-L-Glu)(n) + a quinol + H(+) = reduced coenzyme F420-(gamma-L-Glu)(n) + a quinone</text>
        <dbReference type="Rhea" id="RHEA:39663"/>
        <dbReference type="Rhea" id="RHEA-COMP:12939"/>
        <dbReference type="Rhea" id="RHEA-COMP:14378"/>
        <dbReference type="ChEBI" id="CHEBI:15378"/>
        <dbReference type="ChEBI" id="CHEBI:24646"/>
        <dbReference type="ChEBI" id="CHEBI:132124"/>
        <dbReference type="ChEBI" id="CHEBI:133980"/>
        <dbReference type="ChEBI" id="CHEBI:139511"/>
    </reaction>
</comment>
<protein>
    <submittedName>
        <fullName evidence="4">Nitroreductase</fullName>
    </submittedName>
</protein>
<evidence type="ECO:0000313" key="4">
    <source>
        <dbReference type="EMBL" id="BBX45621.1"/>
    </source>
</evidence>
<evidence type="ECO:0000313" key="5">
    <source>
        <dbReference type="Proteomes" id="UP000465866"/>
    </source>
</evidence>
<reference evidence="4 5" key="1">
    <citation type="journal article" date="2019" name="Emerg. Microbes Infect.">
        <title>Comprehensive subspecies identification of 175 nontuberculous mycobacteria species based on 7547 genomic profiles.</title>
        <authorList>
            <person name="Matsumoto Y."/>
            <person name="Kinjo T."/>
            <person name="Motooka D."/>
            <person name="Nabeya D."/>
            <person name="Jung N."/>
            <person name="Uechi K."/>
            <person name="Horii T."/>
            <person name="Iida T."/>
            <person name="Fujita J."/>
            <person name="Nakamura S."/>
        </authorList>
    </citation>
    <scope>NUCLEOTIDE SEQUENCE [LARGE SCALE GENOMIC DNA]</scope>
    <source>
        <strain evidence="4 5">JCM 12404</strain>
    </source>
</reference>
<dbReference type="InterPro" id="IPR004378">
    <property type="entry name" value="F420H2_quin_Rdtase"/>
</dbReference>
<sequence>MPLRYVDPHTKHGRWYRAFESFIRSRSGELSVRHIFSHIDPWLYRATGGRYPAFLGALSTAPLMTTGAKSGQPREHQVNYFHDGTDAIVIASNYGGPKHPGWYFNLKAHAECELGGEKFFATEVTDPDDYARLYGLAEQVYAGWGDYRLKTDPIGRRIPVFRLKPI</sequence>
<name>A0A7I7KVK6_9MYCO</name>
<dbReference type="GO" id="GO:0005886">
    <property type="term" value="C:plasma membrane"/>
    <property type="evidence" value="ECO:0007669"/>
    <property type="project" value="TreeGrafter"/>
</dbReference>
<dbReference type="RefSeq" id="WP_163775888.1">
    <property type="nucleotide sequence ID" value="NZ_AP022569.1"/>
</dbReference>
<dbReference type="PANTHER" id="PTHR39428">
    <property type="entry name" value="F420H(2)-DEPENDENT QUINONE REDUCTASE RV1261C"/>
    <property type="match status" value="1"/>
</dbReference>
<dbReference type="InterPro" id="IPR012349">
    <property type="entry name" value="Split_barrel_FMN-bd"/>
</dbReference>
<dbReference type="GO" id="GO:0016491">
    <property type="term" value="F:oxidoreductase activity"/>
    <property type="evidence" value="ECO:0007669"/>
    <property type="project" value="UniProtKB-KW"/>
</dbReference>
<keyword evidence="2" id="KW-0560">Oxidoreductase</keyword>
<proteinExistence type="inferred from homology"/>
<dbReference type="Pfam" id="PF04075">
    <property type="entry name" value="F420H2_quin_red"/>
    <property type="match status" value="1"/>
</dbReference>
<dbReference type="Gene3D" id="2.30.110.10">
    <property type="entry name" value="Electron Transport, Fmn-binding Protein, Chain A"/>
    <property type="match status" value="1"/>
</dbReference>
<dbReference type="NCBIfam" id="TIGR00026">
    <property type="entry name" value="hi_GC_TIGR00026"/>
    <property type="match status" value="1"/>
</dbReference>
<gene>
    <name evidence="4" type="ORF">MCOO_16360</name>
</gene>
<dbReference type="Proteomes" id="UP000465866">
    <property type="component" value="Chromosome"/>
</dbReference>
<dbReference type="EMBL" id="AP022569">
    <property type="protein sequence ID" value="BBX45621.1"/>
    <property type="molecule type" value="Genomic_DNA"/>
</dbReference>
<evidence type="ECO:0000256" key="3">
    <source>
        <dbReference type="ARBA" id="ARBA00049106"/>
    </source>
</evidence>
<dbReference type="GO" id="GO:0070967">
    <property type="term" value="F:coenzyme F420 binding"/>
    <property type="evidence" value="ECO:0007669"/>
    <property type="project" value="TreeGrafter"/>
</dbReference>
<evidence type="ECO:0000256" key="2">
    <source>
        <dbReference type="ARBA" id="ARBA00023002"/>
    </source>
</evidence>
<evidence type="ECO:0000256" key="1">
    <source>
        <dbReference type="ARBA" id="ARBA00008710"/>
    </source>
</evidence>
<keyword evidence="5" id="KW-1185">Reference proteome</keyword>
<dbReference type="PANTHER" id="PTHR39428:SF1">
    <property type="entry name" value="F420H(2)-DEPENDENT QUINONE REDUCTASE RV1261C"/>
    <property type="match status" value="1"/>
</dbReference>
<comment type="similarity">
    <text evidence="1">Belongs to the F420H(2)-dependent quinone reductase family.</text>
</comment>
<organism evidence="4 5">
    <name type="scientific">Mycobacterium cookii</name>
    <dbReference type="NCBI Taxonomy" id="1775"/>
    <lineage>
        <taxon>Bacteria</taxon>
        <taxon>Bacillati</taxon>
        <taxon>Actinomycetota</taxon>
        <taxon>Actinomycetes</taxon>
        <taxon>Mycobacteriales</taxon>
        <taxon>Mycobacteriaceae</taxon>
        <taxon>Mycobacterium</taxon>
    </lineage>
</organism>
<dbReference type="AlphaFoldDB" id="A0A7I7KVK6"/>